<evidence type="ECO:0000256" key="7">
    <source>
        <dbReference type="ARBA" id="ARBA00022989"/>
    </source>
</evidence>
<dbReference type="PANTHER" id="PTHR43394">
    <property type="entry name" value="ATP-DEPENDENT PERMEASE MDL1, MITOCHONDRIAL"/>
    <property type="match status" value="1"/>
</dbReference>
<proteinExistence type="predicted"/>
<dbReference type="FunFam" id="3.40.50.300:FF:000221">
    <property type="entry name" value="Multidrug ABC transporter ATP-binding protein"/>
    <property type="match status" value="1"/>
</dbReference>
<reference evidence="12 13" key="1">
    <citation type="submission" date="2018-07" db="EMBL/GenBank/DDBJ databases">
        <title>Genomic Encyclopedia of Type Strains, Phase IV (KMG-IV): sequencing the most valuable type-strain genomes for metagenomic binning, comparative biology and taxonomic classification.</title>
        <authorList>
            <person name="Goeker M."/>
        </authorList>
    </citation>
    <scope>NUCLEOTIDE SEQUENCE [LARGE SCALE GENOMIC DNA]</scope>
    <source>
        <strain evidence="12 13">DSM 27016</strain>
    </source>
</reference>
<evidence type="ECO:0000259" key="11">
    <source>
        <dbReference type="PROSITE" id="PS50929"/>
    </source>
</evidence>
<dbReference type="InterPro" id="IPR017871">
    <property type="entry name" value="ABC_transporter-like_CS"/>
</dbReference>
<evidence type="ECO:0000256" key="1">
    <source>
        <dbReference type="ARBA" id="ARBA00004651"/>
    </source>
</evidence>
<evidence type="ECO:0000256" key="2">
    <source>
        <dbReference type="ARBA" id="ARBA00022448"/>
    </source>
</evidence>
<keyword evidence="2" id="KW-0813">Transport</keyword>
<dbReference type="Pfam" id="PF00005">
    <property type="entry name" value="ABC_tran"/>
    <property type="match status" value="1"/>
</dbReference>
<accession>A0A369BK67</accession>
<dbReference type="InterPro" id="IPR003593">
    <property type="entry name" value="AAA+_ATPase"/>
</dbReference>
<dbReference type="PROSITE" id="PS00211">
    <property type="entry name" value="ABC_TRANSPORTER_1"/>
    <property type="match status" value="1"/>
</dbReference>
<feature type="transmembrane region" description="Helical" evidence="9">
    <location>
        <begin position="158"/>
        <end position="178"/>
    </location>
</feature>
<keyword evidence="7 9" id="KW-1133">Transmembrane helix</keyword>
<dbReference type="Gene3D" id="3.40.50.300">
    <property type="entry name" value="P-loop containing nucleotide triphosphate hydrolases"/>
    <property type="match status" value="1"/>
</dbReference>
<evidence type="ECO:0000256" key="8">
    <source>
        <dbReference type="ARBA" id="ARBA00023136"/>
    </source>
</evidence>
<dbReference type="GO" id="GO:0016887">
    <property type="term" value="F:ATP hydrolysis activity"/>
    <property type="evidence" value="ECO:0007669"/>
    <property type="project" value="InterPro"/>
</dbReference>
<dbReference type="Pfam" id="PF00664">
    <property type="entry name" value="ABC_membrane"/>
    <property type="match status" value="1"/>
</dbReference>
<dbReference type="SMART" id="SM00382">
    <property type="entry name" value="AAA"/>
    <property type="match status" value="1"/>
</dbReference>
<comment type="caution">
    <text evidence="12">The sequence shown here is derived from an EMBL/GenBank/DDBJ whole genome shotgun (WGS) entry which is preliminary data.</text>
</comment>
<dbReference type="InterPro" id="IPR036640">
    <property type="entry name" value="ABC1_TM_sf"/>
</dbReference>
<keyword evidence="6 12" id="KW-0067">ATP-binding</keyword>
<dbReference type="InterPro" id="IPR027417">
    <property type="entry name" value="P-loop_NTPase"/>
</dbReference>
<evidence type="ECO:0000256" key="6">
    <source>
        <dbReference type="ARBA" id="ARBA00022840"/>
    </source>
</evidence>
<feature type="domain" description="ABC transporter" evidence="10">
    <location>
        <begin position="332"/>
        <end position="568"/>
    </location>
</feature>
<protein>
    <submittedName>
        <fullName evidence="12">ATP-binding cassette subfamily B protein</fullName>
    </submittedName>
</protein>
<keyword evidence="5" id="KW-0547">Nucleotide-binding</keyword>
<evidence type="ECO:0000313" key="13">
    <source>
        <dbReference type="Proteomes" id="UP000253034"/>
    </source>
</evidence>
<evidence type="ECO:0000256" key="3">
    <source>
        <dbReference type="ARBA" id="ARBA00022475"/>
    </source>
</evidence>
<evidence type="ECO:0000313" key="12">
    <source>
        <dbReference type="EMBL" id="RCX21008.1"/>
    </source>
</evidence>
<dbReference type="GO" id="GO:0015421">
    <property type="term" value="F:ABC-type oligopeptide transporter activity"/>
    <property type="evidence" value="ECO:0007669"/>
    <property type="project" value="TreeGrafter"/>
</dbReference>
<dbReference type="Proteomes" id="UP000253034">
    <property type="component" value="Unassembled WGS sequence"/>
</dbReference>
<dbReference type="OrthoDB" id="9762778at2"/>
<dbReference type="RefSeq" id="WP_114295953.1">
    <property type="nucleotide sequence ID" value="NZ_QPJT01000001.1"/>
</dbReference>
<gene>
    <name evidence="12" type="ORF">DFR58_101212</name>
</gene>
<dbReference type="CDD" id="cd18548">
    <property type="entry name" value="ABC_6TM_Tm287_like"/>
    <property type="match status" value="1"/>
</dbReference>
<feature type="transmembrane region" description="Helical" evidence="9">
    <location>
        <begin position="53"/>
        <end position="73"/>
    </location>
</feature>
<dbReference type="AlphaFoldDB" id="A0A369BK67"/>
<organism evidence="12 13">
    <name type="scientific">Anaerobacterium chartisolvens</name>
    <dbReference type="NCBI Taxonomy" id="1297424"/>
    <lineage>
        <taxon>Bacteria</taxon>
        <taxon>Bacillati</taxon>
        <taxon>Bacillota</taxon>
        <taxon>Clostridia</taxon>
        <taxon>Eubacteriales</taxon>
        <taxon>Oscillospiraceae</taxon>
        <taxon>Anaerobacterium</taxon>
    </lineage>
</organism>
<evidence type="ECO:0000256" key="4">
    <source>
        <dbReference type="ARBA" id="ARBA00022692"/>
    </source>
</evidence>
<comment type="subcellular location">
    <subcellularLocation>
        <location evidence="1">Cell membrane</location>
        <topology evidence="1">Multi-pass membrane protein</topology>
    </subcellularLocation>
</comment>
<feature type="transmembrane region" description="Helical" evidence="9">
    <location>
        <begin position="276"/>
        <end position="297"/>
    </location>
</feature>
<keyword evidence="4 9" id="KW-0812">Transmembrane</keyword>
<dbReference type="GO" id="GO:0005886">
    <property type="term" value="C:plasma membrane"/>
    <property type="evidence" value="ECO:0007669"/>
    <property type="project" value="UniProtKB-SubCell"/>
</dbReference>
<keyword evidence="8 9" id="KW-0472">Membrane</keyword>
<sequence>MLKKFIPYIKPYRLAAIIGPLLVFAEVVIDILMPLMMASIVDIGIKTSNMEYIYRHGTIMIVLALIALGCGAFSNRLAAIASQGFGYQVRQGLFDKIQDFSFANLDRFSVPSLITRLTNDVNNLQQSVMMGLRMLVRAPFMMILALIMVLSINRRLSMIFLVAIPLLAFSLYFILTSAHPRFRVLQSKIDRMNTSVQETLIGIRVIKSFVRADHEKGRFKESNDSLMKSAVHAVSLVVLNGPIMQLIMYACIVSILWFGGNMVIGGRLLTGQLISFITYVTQILMSLNMLSMLFLMFTRAKASADRILEVFDTDIDIVGKKNGITEAADGSIEYRNVSFRYPGNSMVDDLNQINFRIGSGEIIGIIGSTGSGKSTLVQLLPRLYDATEGEVLLGGRDVKDYDLEALRNAVSMVLQKNTLFTGTIRENLLWGDENATEEEIREACEAVQAWEFISQLPEGLDTVLGQGGVNLSGGQKQRLCIARALLKRPKVLILDDSTSAVDMATDAKIRHAFKTGLKGTTTIIIAQRISSIEHADRIIVMDNGFMDGIGTHEQMLESNSIYREIYTTQLEGSLTA</sequence>
<evidence type="ECO:0000256" key="9">
    <source>
        <dbReference type="SAM" id="Phobius"/>
    </source>
</evidence>
<feature type="transmembrane region" description="Helical" evidence="9">
    <location>
        <begin position="134"/>
        <end position="152"/>
    </location>
</feature>
<dbReference type="InterPro" id="IPR003439">
    <property type="entry name" value="ABC_transporter-like_ATP-bd"/>
</dbReference>
<dbReference type="PROSITE" id="PS50929">
    <property type="entry name" value="ABC_TM1F"/>
    <property type="match status" value="1"/>
</dbReference>
<dbReference type="SUPFAM" id="SSF90123">
    <property type="entry name" value="ABC transporter transmembrane region"/>
    <property type="match status" value="1"/>
</dbReference>
<dbReference type="InterPro" id="IPR011527">
    <property type="entry name" value="ABC1_TM_dom"/>
</dbReference>
<dbReference type="EMBL" id="QPJT01000001">
    <property type="protein sequence ID" value="RCX21008.1"/>
    <property type="molecule type" value="Genomic_DNA"/>
</dbReference>
<feature type="transmembrane region" description="Helical" evidence="9">
    <location>
        <begin position="246"/>
        <end position="264"/>
    </location>
</feature>
<dbReference type="Gene3D" id="1.20.1560.10">
    <property type="entry name" value="ABC transporter type 1, transmembrane domain"/>
    <property type="match status" value="1"/>
</dbReference>
<keyword evidence="13" id="KW-1185">Reference proteome</keyword>
<dbReference type="GO" id="GO:0005524">
    <property type="term" value="F:ATP binding"/>
    <property type="evidence" value="ECO:0007669"/>
    <property type="project" value="UniProtKB-KW"/>
</dbReference>
<dbReference type="SUPFAM" id="SSF52540">
    <property type="entry name" value="P-loop containing nucleoside triphosphate hydrolases"/>
    <property type="match status" value="1"/>
</dbReference>
<feature type="domain" description="ABC transmembrane type-1" evidence="11">
    <location>
        <begin position="17"/>
        <end position="299"/>
    </location>
</feature>
<name>A0A369BK67_9FIRM</name>
<keyword evidence="3" id="KW-1003">Cell membrane</keyword>
<dbReference type="PROSITE" id="PS50893">
    <property type="entry name" value="ABC_TRANSPORTER_2"/>
    <property type="match status" value="1"/>
</dbReference>
<evidence type="ECO:0000259" key="10">
    <source>
        <dbReference type="PROSITE" id="PS50893"/>
    </source>
</evidence>
<feature type="transmembrane region" description="Helical" evidence="9">
    <location>
        <begin position="12"/>
        <end position="33"/>
    </location>
</feature>
<evidence type="ECO:0000256" key="5">
    <source>
        <dbReference type="ARBA" id="ARBA00022741"/>
    </source>
</evidence>
<dbReference type="InterPro" id="IPR039421">
    <property type="entry name" value="Type_1_exporter"/>
</dbReference>
<dbReference type="PANTHER" id="PTHR43394:SF1">
    <property type="entry name" value="ATP-BINDING CASSETTE SUB-FAMILY B MEMBER 10, MITOCHONDRIAL"/>
    <property type="match status" value="1"/>
</dbReference>